<evidence type="ECO:0000256" key="7">
    <source>
        <dbReference type="ARBA" id="ARBA00022840"/>
    </source>
</evidence>
<dbReference type="Pfam" id="PF00005">
    <property type="entry name" value="ABC_tran"/>
    <property type="match status" value="2"/>
</dbReference>
<dbReference type="InterPro" id="IPR003439">
    <property type="entry name" value="ABC_transporter-like_ATP-bd"/>
</dbReference>
<dbReference type="SMART" id="SM00382">
    <property type="entry name" value="AAA"/>
    <property type="match status" value="2"/>
</dbReference>
<evidence type="ECO:0000256" key="9">
    <source>
        <dbReference type="ARBA" id="ARBA00023136"/>
    </source>
</evidence>
<keyword evidence="8" id="KW-1278">Translocase</keyword>
<organism evidence="12 13">
    <name type="scientific">Bacillus wiedmannii</name>
    <dbReference type="NCBI Taxonomy" id="1890302"/>
    <lineage>
        <taxon>Bacteria</taxon>
        <taxon>Bacillati</taxon>
        <taxon>Bacillota</taxon>
        <taxon>Bacilli</taxon>
        <taxon>Bacillales</taxon>
        <taxon>Bacillaceae</taxon>
        <taxon>Bacillus</taxon>
        <taxon>Bacillus cereus group</taxon>
    </lineage>
</organism>
<dbReference type="InterPro" id="IPR050095">
    <property type="entry name" value="ECF_ABC_transporter_ATP-bd"/>
</dbReference>
<dbReference type="PATRIC" id="fig|1396.433.peg.5020"/>
<dbReference type="FunFam" id="3.40.50.300:FF:001422">
    <property type="entry name" value="Cobalt ABC transporter ATP-binding protein"/>
    <property type="match status" value="1"/>
</dbReference>
<dbReference type="PANTHER" id="PTHR43553:SF26">
    <property type="entry name" value="ABC TRANSPORTER ATP-BINDING PROTEIN BC_2655-RELATED"/>
    <property type="match status" value="1"/>
</dbReference>
<evidence type="ECO:0000313" key="13">
    <source>
        <dbReference type="Proteomes" id="UP000035350"/>
    </source>
</evidence>
<accession>A0A0G8C1T8</accession>
<keyword evidence="9" id="KW-0472">Membrane</keyword>
<gene>
    <name evidence="12" type="ORF">B4147_2292</name>
</gene>
<evidence type="ECO:0000256" key="4">
    <source>
        <dbReference type="ARBA" id="ARBA00022475"/>
    </source>
</evidence>
<evidence type="ECO:0000256" key="5">
    <source>
        <dbReference type="ARBA" id="ARBA00022737"/>
    </source>
</evidence>
<evidence type="ECO:0000313" key="12">
    <source>
        <dbReference type="EMBL" id="KKZ93056.1"/>
    </source>
</evidence>
<dbReference type="InterPro" id="IPR003593">
    <property type="entry name" value="AAA+_ATPase"/>
</dbReference>
<dbReference type="AlphaFoldDB" id="A0A0G8C1T8"/>
<reference evidence="12 13" key="1">
    <citation type="journal article" date="2015" name="Genome Announc.">
        <title>Next-Generation Whole-Genome Sequencing of Eight Strains of Bacillus cereus, Isolated from Food.</title>
        <authorList>
            <person name="Krawczyk A.O."/>
            <person name="de Jong A."/>
            <person name="Eijlander R.T."/>
            <person name="Berendsen E.M."/>
            <person name="Holsappel S."/>
            <person name="Wells-Bennik M.H."/>
            <person name="Kuipers O.P."/>
        </authorList>
    </citation>
    <scope>NUCLEOTIDE SEQUENCE [LARGE SCALE GENOMIC DNA]</scope>
    <source>
        <strain evidence="12 13">B4147</strain>
    </source>
</reference>
<dbReference type="Proteomes" id="UP000035350">
    <property type="component" value="Unassembled WGS sequence"/>
</dbReference>
<dbReference type="InterPro" id="IPR017871">
    <property type="entry name" value="ABC_transporter-like_CS"/>
</dbReference>
<dbReference type="GO" id="GO:0043190">
    <property type="term" value="C:ATP-binding cassette (ABC) transporter complex"/>
    <property type="evidence" value="ECO:0007669"/>
    <property type="project" value="TreeGrafter"/>
</dbReference>
<dbReference type="CDD" id="cd03225">
    <property type="entry name" value="ABC_cobalt_CbiO_domain1"/>
    <property type="match status" value="2"/>
</dbReference>
<feature type="domain" description="ABC transporter" evidence="11">
    <location>
        <begin position="5"/>
        <end position="246"/>
    </location>
</feature>
<evidence type="ECO:0000259" key="11">
    <source>
        <dbReference type="PROSITE" id="PS50893"/>
    </source>
</evidence>
<dbReference type="PROSITE" id="PS50893">
    <property type="entry name" value="ABC_TRANSPORTER_2"/>
    <property type="match status" value="2"/>
</dbReference>
<evidence type="ECO:0000256" key="2">
    <source>
        <dbReference type="ARBA" id="ARBA00005417"/>
    </source>
</evidence>
<comment type="similarity">
    <text evidence="2">Belongs to the ABC transporter superfamily.</text>
</comment>
<dbReference type="EMBL" id="LCYN01000031">
    <property type="protein sequence ID" value="KKZ93056.1"/>
    <property type="molecule type" value="Genomic_DNA"/>
</dbReference>
<reference evidence="13" key="2">
    <citation type="submission" date="2015-04" db="EMBL/GenBank/DDBJ databases">
        <title>Draft Genome Sequences of Eight Spore-Forming Food Isolates of Bacillus cereus Genome sequencing.</title>
        <authorList>
            <person name="Krawcyk A.O."/>
            <person name="de Jong A."/>
            <person name="Eijlander R.T."/>
            <person name="Berendsen E.M."/>
            <person name="Holsappel S."/>
            <person name="Wells-Bennik M."/>
            <person name="Kuipers O.P."/>
        </authorList>
    </citation>
    <scope>NUCLEOTIDE SEQUENCE [LARGE SCALE GENOMIC DNA]</scope>
    <source>
        <strain evidence="13">B4147</strain>
    </source>
</reference>
<dbReference type="NCBIfam" id="NF010167">
    <property type="entry name" value="PRK13648.1"/>
    <property type="match status" value="2"/>
</dbReference>
<sequence>MQPIISFEQFSFQYEHAAQPTVKDITFHIYPGEKVLIAGRSGSGKSTLAHCINGLIPFSYEGISTGNILIAGKDPRKESVFELSKQVGTILQDQDAQFIGLTVEEDVAFYLENECVNQDDMKKIVSDSLKKVKMHAIHKQSPHELSGGQKQTVSLAGLLTTNADILLFDEPLANLDSTSSLHTIELIKGIHKQYNKTIVIIEHRIEEMLNLDLDKIILMNEGEIVAIGTPEEILASNILPSIGLREPMYVEVLKKLQFDGNNDVIYYPLENLQRESVRSVINEWMEKQVSCKGTPTKKELLKVENLSFSYPNKQKVLDNVNFSIYEGEIVALLGHNGAGKSTLAHSLIGINKTKNDRIVFDEVNINSWSIRKRGEVICYVMQNPNHMITQPTVIEEVSFSLKLKKFSKEEIKLRAEETLKLCGLYPFRNWPIQALSYGQKKRVTIASVLIANPKLIILDEPTAGQDYYHYKQFMSFIRKLAVQGISFIFITHDINLALEYADRAIVLDEGEIIANNSAPIVLGDTETLQRANLRESSLFKLVKFSGISYPERFMEHYFEDIRREEGV</sequence>
<dbReference type="Pfam" id="PF12558">
    <property type="entry name" value="DUF3744"/>
    <property type="match status" value="1"/>
</dbReference>
<dbReference type="InterPro" id="IPR015856">
    <property type="entry name" value="ABC_transpr_CbiO/EcfA_su"/>
</dbReference>
<keyword evidence="4" id="KW-1003">Cell membrane</keyword>
<keyword evidence="5" id="KW-0677">Repeat</keyword>
<evidence type="ECO:0000256" key="1">
    <source>
        <dbReference type="ARBA" id="ARBA00004202"/>
    </source>
</evidence>
<dbReference type="Gene3D" id="3.40.50.300">
    <property type="entry name" value="P-loop containing nucleotide triphosphate hydrolases"/>
    <property type="match status" value="2"/>
</dbReference>
<dbReference type="GO" id="GO:0042626">
    <property type="term" value="F:ATPase-coupled transmembrane transporter activity"/>
    <property type="evidence" value="ECO:0007669"/>
    <property type="project" value="TreeGrafter"/>
</dbReference>
<dbReference type="FunFam" id="3.40.50.300:FF:000224">
    <property type="entry name" value="Energy-coupling factor transporter ATP-binding protein EcfA"/>
    <property type="match status" value="1"/>
</dbReference>
<dbReference type="SUPFAM" id="SSF52540">
    <property type="entry name" value="P-loop containing nucleoside triphosphate hydrolases"/>
    <property type="match status" value="2"/>
</dbReference>
<dbReference type="GO" id="GO:0005524">
    <property type="term" value="F:ATP binding"/>
    <property type="evidence" value="ECO:0007669"/>
    <property type="project" value="UniProtKB-KW"/>
</dbReference>
<dbReference type="PROSITE" id="PS00211">
    <property type="entry name" value="ABC_TRANSPORTER_1"/>
    <property type="match status" value="1"/>
</dbReference>
<comment type="subcellular location">
    <subcellularLocation>
        <location evidence="1">Cell membrane</location>
        <topology evidence="1">Peripheral membrane protein</topology>
    </subcellularLocation>
</comment>
<keyword evidence="7" id="KW-0067">ATP-binding</keyword>
<protein>
    <recommendedName>
        <fullName evidence="11">ABC transporter domain-containing protein</fullName>
    </recommendedName>
</protein>
<keyword evidence="6" id="KW-0547">Nucleotide-binding</keyword>
<dbReference type="RefSeq" id="WP_046959542.1">
    <property type="nucleotide sequence ID" value="NZ_LCYN01000031.1"/>
</dbReference>
<feature type="domain" description="ABC transporter" evidence="11">
    <location>
        <begin position="301"/>
        <end position="534"/>
    </location>
</feature>
<comment type="caution">
    <text evidence="12">The sequence shown here is derived from an EMBL/GenBank/DDBJ whole genome shotgun (WGS) entry which is preliminary data.</text>
</comment>
<evidence type="ECO:0000256" key="8">
    <source>
        <dbReference type="ARBA" id="ARBA00022967"/>
    </source>
</evidence>
<comment type="function">
    <text evidence="10">Probably part of an ABC transporter complex. Responsible for energy coupling to the transport system.</text>
</comment>
<dbReference type="InterPro" id="IPR022216">
    <property type="entry name" value="ABC_Co_transporter"/>
</dbReference>
<dbReference type="InterPro" id="IPR027417">
    <property type="entry name" value="P-loop_NTPase"/>
</dbReference>
<proteinExistence type="inferred from homology"/>
<dbReference type="PANTHER" id="PTHR43553">
    <property type="entry name" value="HEAVY METAL TRANSPORTER"/>
    <property type="match status" value="1"/>
</dbReference>
<evidence type="ECO:0000256" key="10">
    <source>
        <dbReference type="ARBA" id="ARBA00025157"/>
    </source>
</evidence>
<name>A0A0G8C1T8_9BACI</name>
<evidence type="ECO:0000256" key="3">
    <source>
        <dbReference type="ARBA" id="ARBA00022448"/>
    </source>
</evidence>
<evidence type="ECO:0000256" key="6">
    <source>
        <dbReference type="ARBA" id="ARBA00022741"/>
    </source>
</evidence>
<keyword evidence="3" id="KW-0813">Transport</keyword>
<dbReference type="GO" id="GO:0015087">
    <property type="term" value="F:cobalt ion transmembrane transporter activity"/>
    <property type="evidence" value="ECO:0007669"/>
    <property type="project" value="UniProtKB-ARBA"/>
</dbReference>
<dbReference type="GO" id="GO:0016887">
    <property type="term" value="F:ATP hydrolysis activity"/>
    <property type="evidence" value="ECO:0007669"/>
    <property type="project" value="InterPro"/>
</dbReference>